<dbReference type="EMBL" id="CAMXCT030003391">
    <property type="protein sequence ID" value="CAL4791519.1"/>
    <property type="molecule type" value="Genomic_DNA"/>
</dbReference>
<feature type="compositionally biased region" description="Basic and acidic residues" evidence="2">
    <location>
        <begin position="372"/>
        <end position="384"/>
    </location>
</feature>
<sequence length="414" mass="48404">MSDTVDEENLQAKEELTQKVIELTKALVFLYTRQDGHDVRLAALKDAKAKEVAEVTSWVSEKVQAHHQEVSEVSNRLSGRVEDLERKYASRVREAKSSLEDLKEVMRRKEKASEGLVSSWSHHSGRRHHALQLRKDAEDLRRKLQIAEARAGCDEQWLVRQIAAETQRGRQELERRFEERSKELKSEQLQVLEQLRGQREHRINELREELDQERQEASAQAEEALQEAVRRQELSFQVERENLEVVQERQSASLNEAREEVLVAKAQCEERQRVLDEMSRELQERKRHGQMMSKEADLAHSRKLRQESEGQQLRRKKMALERSLGVKAAAAYAEHEDGATERAVQSLSEDLRQAMVHLEDLRGDLARKKRQAQERQSLVEERQLRSQQLNEDLTSERKRSDEMQRVLLRLEQGL</sequence>
<evidence type="ECO:0000313" key="3">
    <source>
        <dbReference type="EMBL" id="CAI4004207.1"/>
    </source>
</evidence>
<dbReference type="OrthoDB" id="10560370at2759"/>
<dbReference type="AlphaFoldDB" id="A0A9P1D4H5"/>
<feature type="coiled-coil region" evidence="1">
    <location>
        <begin position="67"/>
        <end position="260"/>
    </location>
</feature>
<feature type="region of interest" description="Disordered" evidence="2">
    <location>
        <begin position="281"/>
        <end position="314"/>
    </location>
</feature>
<organism evidence="3">
    <name type="scientific">Cladocopium goreaui</name>
    <dbReference type="NCBI Taxonomy" id="2562237"/>
    <lineage>
        <taxon>Eukaryota</taxon>
        <taxon>Sar</taxon>
        <taxon>Alveolata</taxon>
        <taxon>Dinophyceae</taxon>
        <taxon>Suessiales</taxon>
        <taxon>Symbiodiniaceae</taxon>
        <taxon>Cladocopium</taxon>
    </lineage>
</organism>
<feature type="region of interest" description="Disordered" evidence="2">
    <location>
        <begin position="372"/>
        <end position="402"/>
    </location>
</feature>
<dbReference type="EMBL" id="CAMXCT010003391">
    <property type="protein sequence ID" value="CAI4004207.1"/>
    <property type="molecule type" value="Genomic_DNA"/>
</dbReference>
<reference evidence="3" key="1">
    <citation type="submission" date="2022-10" db="EMBL/GenBank/DDBJ databases">
        <authorList>
            <person name="Chen Y."/>
            <person name="Dougan E. K."/>
            <person name="Chan C."/>
            <person name="Rhodes N."/>
            <person name="Thang M."/>
        </authorList>
    </citation>
    <scope>NUCLEOTIDE SEQUENCE</scope>
</reference>
<keyword evidence="1" id="KW-0175">Coiled coil</keyword>
<dbReference type="EMBL" id="CAMXCT020003391">
    <property type="protein sequence ID" value="CAL1157582.1"/>
    <property type="molecule type" value="Genomic_DNA"/>
</dbReference>
<evidence type="ECO:0000256" key="1">
    <source>
        <dbReference type="SAM" id="Coils"/>
    </source>
</evidence>
<dbReference type="Proteomes" id="UP001152797">
    <property type="component" value="Unassembled WGS sequence"/>
</dbReference>
<comment type="caution">
    <text evidence="3">The sequence shown here is derived from an EMBL/GenBank/DDBJ whole genome shotgun (WGS) entry which is preliminary data.</text>
</comment>
<keyword evidence="5" id="KW-1185">Reference proteome</keyword>
<gene>
    <name evidence="3" type="ORF">C1SCF055_LOCUS30016</name>
</gene>
<reference evidence="4" key="2">
    <citation type="submission" date="2024-04" db="EMBL/GenBank/DDBJ databases">
        <authorList>
            <person name="Chen Y."/>
            <person name="Shah S."/>
            <person name="Dougan E. K."/>
            <person name="Thang M."/>
            <person name="Chan C."/>
        </authorList>
    </citation>
    <scope>NUCLEOTIDE SEQUENCE [LARGE SCALE GENOMIC DNA]</scope>
</reference>
<evidence type="ECO:0000313" key="5">
    <source>
        <dbReference type="Proteomes" id="UP001152797"/>
    </source>
</evidence>
<accession>A0A9P1D4H5</accession>
<feature type="compositionally biased region" description="Basic and acidic residues" evidence="2">
    <location>
        <begin position="294"/>
        <end position="308"/>
    </location>
</feature>
<evidence type="ECO:0000313" key="4">
    <source>
        <dbReference type="EMBL" id="CAL1157582.1"/>
    </source>
</evidence>
<proteinExistence type="predicted"/>
<protein>
    <submittedName>
        <fullName evidence="3">Uncharacterized protein</fullName>
    </submittedName>
</protein>
<name>A0A9P1D4H5_9DINO</name>
<evidence type="ECO:0000256" key="2">
    <source>
        <dbReference type="SAM" id="MobiDB-lite"/>
    </source>
</evidence>